<feature type="transmembrane region" description="Helical" evidence="6">
    <location>
        <begin position="20"/>
        <end position="37"/>
    </location>
</feature>
<evidence type="ECO:0000313" key="7">
    <source>
        <dbReference type="EMBL" id="VDK17494.1"/>
    </source>
</evidence>
<organism evidence="9">
    <name type="scientific">Anisakis simplex</name>
    <name type="common">Herring worm</name>
    <dbReference type="NCBI Taxonomy" id="6269"/>
    <lineage>
        <taxon>Eukaryota</taxon>
        <taxon>Metazoa</taxon>
        <taxon>Ecdysozoa</taxon>
        <taxon>Nematoda</taxon>
        <taxon>Chromadorea</taxon>
        <taxon>Rhabditida</taxon>
        <taxon>Spirurina</taxon>
        <taxon>Ascaridomorpha</taxon>
        <taxon>Ascaridoidea</taxon>
        <taxon>Anisakidae</taxon>
        <taxon>Anisakis</taxon>
        <taxon>Anisakis simplex complex</taxon>
    </lineage>
</organism>
<evidence type="ECO:0000313" key="8">
    <source>
        <dbReference type="Proteomes" id="UP000267096"/>
    </source>
</evidence>
<comment type="subcellular location">
    <subcellularLocation>
        <location evidence="1">Membrane</location>
        <topology evidence="1">Multi-pass membrane protein</topology>
    </subcellularLocation>
</comment>
<evidence type="ECO:0000256" key="1">
    <source>
        <dbReference type="ARBA" id="ARBA00004141"/>
    </source>
</evidence>
<name>A0A0M3IYJ2_ANISI</name>
<dbReference type="InterPro" id="IPR028110">
    <property type="entry name" value="TMEM254"/>
</dbReference>
<keyword evidence="3 6" id="KW-1133">Transmembrane helix</keyword>
<keyword evidence="2 6" id="KW-0812">Transmembrane</keyword>
<protein>
    <recommendedName>
        <fullName evidence="5">Transmembrane protein 254</fullName>
    </recommendedName>
</protein>
<accession>A0A0M3IYJ2</accession>
<gene>
    <name evidence="7" type="ORF">ASIM_LOCUS225</name>
</gene>
<dbReference type="GO" id="GO:0016020">
    <property type="term" value="C:membrane"/>
    <property type="evidence" value="ECO:0007669"/>
    <property type="project" value="UniProtKB-SubCell"/>
</dbReference>
<reference evidence="9" key="1">
    <citation type="submission" date="2017-02" db="UniProtKB">
        <authorList>
            <consortium name="WormBaseParasite"/>
        </authorList>
    </citation>
    <scope>IDENTIFICATION</scope>
</reference>
<dbReference type="WBParaSite" id="ASIM_0000031401-mRNA-1">
    <property type="protein sequence ID" value="ASIM_0000031401-mRNA-1"/>
    <property type="gene ID" value="ASIM_0000031401"/>
</dbReference>
<evidence type="ECO:0000256" key="2">
    <source>
        <dbReference type="ARBA" id="ARBA00022692"/>
    </source>
</evidence>
<dbReference type="PANTHER" id="PTHR34104">
    <property type="entry name" value="TRANSMEMBRANE PROTEIN 254"/>
    <property type="match status" value="1"/>
</dbReference>
<dbReference type="OrthoDB" id="9984821at2759"/>
<reference evidence="7 8" key="2">
    <citation type="submission" date="2018-11" db="EMBL/GenBank/DDBJ databases">
        <authorList>
            <consortium name="Pathogen Informatics"/>
        </authorList>
    </citation>
    <scope>NUCLEOTIDE SEQUENCE [LARGE SCALE GENOMIC DNA]</scope>
</reference>
<dbReference type="PANTHER" id="PTHR34104:SF3">
    <property type="entry name" value="TRANSMEMBRANE PROTEIN 254"/>
    <property type="match status" value="1"/>
</dbReference>
<proteinExistence type="predicted"/>
<evidence type="ECO:0000256" key="4">
    <source>
        <dbReference type="ARBA" id="ARBA00023136"/>
    </source>
</evidence>
<dbReference type="AlphaFoldDB" id="A0A0M3IYJ2"/>
<keyword evidence="8" id="KW-1185">Reference proteome</keyword>
<keyword evidence="4 6" id="KW-0472">Membrane</keyword>
<sequence>MSYVGVLAHYLGTNHPRVMLILNVLMFMAHMGEALYAKRLAQRSDLSPTCIGKWYAQTFLLGYPSLRLLLNYKKRST</sequence>
<dbReference type="Pfam" id="PF14934">
    <property type="entry name" value="TMEM254"/>
    <property type="match status" value="1"/>
</dbReference>
<evidence type="ECO:0000256" key="5">
    <source>
        <dbReference type="ARBA" id="ARBA00034834"/>
    </source>
</evidence>
<evidence type="ECO:0000256" key="3">
    <source>
        <dbReference type="ARBA" id="ARBA00022989"/>
    </source>
</evidence>
<dbReference type="EMBL" id="UYRR01000098">
    <property type="protein sequence ID" value="VDK17494.1"/>
    <property type="molecule type" value="Genomic_DNA"/>
</dbReference>
<evidence type="ECO:0000256" key="6">
    <source>
        <dbReference type="SAM" id="Phobius"/>
    </source>
</evidence>
<evidence type="ECO:0000313" key="9">
    <source>
        <dbReference type="WBParaSite" id="ASIM_0000031401-mRNA-1"/>
    </source>
</evidence>
<dbReference type="Proteomes" id="UP000267096">
    <property type="component" value="Unassembled WGS sequence"/>
</dbReference>